<reference evidence="3" key="1">
    <citation type="submission" date="2022-10" db="EMBL/GenBank/DDBJ databases">
        <title>Tapping the CABI collections for fungal endophytes: first genome assemblies for Collariella, Neodidymelliopsis, Ascochyta clinopodiicola, Didymella pomorum, Didymosphaeria variabile, Neocosmospora piperis and Neocucurbitaria cava.</title>
        <authorList>
            <person name="Hill R."/>
        </authorList>
    </citation>
    <scope>NUCLEOTIDE SEQUENCE</scope>
    <source>
        <strain evidence="3">IMI 360193</strain>
    </source>
</reference>
<feature type="repeat" description="WD" evidence="1">
    <location>
        <begin position="459"/>
        <end position="491"/>
    </location>
</feature>
<organism evidence="3 4">
    <name type="scientific">Didymella glomerata</name>
    <dbReference type="NCBI Taxonomy" id="749621"/>
    <lineage>
        <taxon>Eukaryota</taxon>
        <taxon>Fungi</taxon>
        <taxon>Dikarya</taxon>
        <taxon>Ascomycota</taxon>
        <taxon>Pezizomycotina</taxon>
        <taxon>Dothideomycetes</taxon>
        <taxon>Pleosporomycetidae</taxon>
        <taxon>Pleosporales</taxon>
        <taxon>Pleosporineae</taxon>
        <taxon>Didymellaceae</taxon>
        <taxon>Didymella</taxon>
    </lineage>
</organism>
<dbReference type="PROSITE" id="PS50294">
    <property type="entry name" value="WD_REPEATS_REGION"/>
    <property type="match status" value="1"/>
</dbReference>
<dbReference type="InterPro" id="IPR036322">
    <property type="entry name" value="WD40_repeat_dom_sf"/>
</dbReference>
<dbReference type="InterPro" id="IPR015943">
    <property type="entry name" value="WD40/YVTN_repeat-like_dom_sf"/>
</dbReference>
<comment type="caution">
    <text evidence="3">The sequence shown here is derived from an EMBL/GenBank/DDBJ whole genome shotgun (WGS) entry which is preliminary data.</text>
</comment>
<evidence type="ECO:0000256" key="1">
    <source>
        <dbReference type="PROSITE-ProRule" id="PRU00221"/>
    </source>
</evidence>
<dbReference type="Gene3D" id="2.130.10.10">
    <property type="entry name" value="YVTN repeat-like/Quinoprotein amine dehydrogenase"/>
    <property type="match status" value="1"/>
</dbReference>
<gene>
    <name evidence="3" type="ORF">N0V87_000471</name>
</gene>
<dbReference type="AlphaFoldDB" id="A0A9W9C4L2"/>
<protein>
    <recommendedName>
        <fullName evidence="5">WD40 repeat-like protein</fullName>
    </recommendedName>
</protein>
<sequence length="637" mass="69542">MCVRVAMTSPHHPLPHDDEPHSAPPTNVTLSYAAAGGAPGDADPFSALAATATLAALSDAREDAHDALVSDDDEGGGIALPPVVDFSEPPPAPPALLATALGTGGIHMQAAMAHLQSFAHDSIPPPTSDTTSLHMNHVLLPPPPPYLGHLSSSEPSLEPLPSWPEAYLSIKDNSQFVPITSFFHYLTPEKSTVPGLDLVKVPDVIKREHLQGDRYDFQGIDWSARNTTRSSVRSKRRECEQERLSPSVRETRTRCTAPIPSTDSFFSFRRNTTSHRAYFPHFQLRNVLAATSRNDVFYAAGQKVLRTDAEGSPAEAVIDLSRKTALDGSITTIATLDHVLIAGAFEGEYAITDLSSTMGTPCTFGRTSDFTADTKSKIVNHLHLFESRNTYHPQGVFCSNDYRLRILDCATNTFTHSFQYSAAVNCSATSPNGRMRVVVGDFQETLITNAETGRPFETLKTHTDDAFACAWADDGIHIATAAQDATIVVWDARYWAQPLTVLTSELSVPRALRFSPVGSGPRVLVAAEADDYINIIDAQTFESKQVFDFFGPLGGVSFTPDGQSLFVANGERRFGGIIELERTGWAERTARRGSFDTDRDDPVTDWARDDLLHDFDTCYSSAGERQRRGVDFSRLVV</sequence>
<keyword evidence="4" id="KW-1185">Reference proteome</keyword>
<dbReference type="Pfam" id="PF00400">
    <property type="entry name" value="WD40"/>
    <property type="match status" value="1"/>
</dbReference>
<evidence type="ECO:0000313" key="4">
    <source>
        <dbReference type="Proteomes" id="UP001140562"/>
    </source>
</evidence>
<dbReference type="SMART" id="SM00320">
    <property type="entry name" value="WD40"/>
    <property type="match status" value="3"/>
</dbReference>
<dbReference type="InterPro" id="IPR001680">
    <property type="entry name" value="WD40_rpt"/>
</dbReference>
<name>A0A9W9C4L2_9PLEO</name>
<dbReference type="PANTHER" id="PTHR43991:SF12">
    <property type="entry name" value="WD REPEAT PROTEIN (AFU_ORTHOLOGUE AFUA_8G05640)"/>
    <property type="match status" value="1"/>
</dbReference>
<dbReference type="EMBL" id="JAPEUV010000003">
    <property type="protein sequence ID" value="KAJ4343249.1"/>
    <property type="molecule type" value="Genomic_DNA"/>
</dbReference>
<keyword evidence="1" id="KW-0853">WD repeat</keyword>
<evidence type="ECO:0000256" key="2">
    <source>
        <dbReference type="SAM" id="MobiDB-lite"/>
    </source>
</evidence>
<evidence type="ECO:0008006" key="5">
    <source>
        <dbReference type="Google" id="ProtNLM"/>
    </source>
</evidence>
<accession>A0A9W9C4L2</accession>
<proteinExistence type="predicted"/>
<dbReference type="PROSITE" id="PS50082">
    <property type="entry name" value="WD_REPEATS_2"/>
    <property type="match status" value="1"/>
</dbReference>
<dbReference type="PANTHER" id="PTHR43991">
    <property type="entry name" value="WD REPEAT PROTEIN (AFU_ORTHOLOGUE AFUA_8G05640)-RELATED"/>
    <property type="match status" value="1"/>
</dbReference>
<feature type="region of interest" description="Disordered" evidence="2">
    <location>
        <begin position="1"/>
        <end position="27"/>
    </location>
</feature>
<dbReference type="Proteomes" id="UP001140562">
    <property type="component" value="Unassembled WGS sequence"/>
</dbReference>
<dbReference type="SUPFAM" id="SSF50978">
    <property type="entry name" value="WD40 repeat-like"/>
    <property type="match status" value="1"/>
</dbReference>
<evidence type="ECO:0000313" key="3">
    <source>
        <dbReference type="EMBL" id="KAJ4343249.1"/>
    </source>
</evidence>
<dbReference type="OrthoDB" id="20669at2759"/>